<evidence type="ECO:0000259" key="2">
    <source>
        <dbReference type="Pfam" id="PF26640"/>
    </source>
</evidence>
<proteinExistence type="predicted"/>
<dbReference type="PANTHER" id="PTHR10622:SF10">
    <property type="entry name" value="HET DOMAIN-CONTAINING PROTEIN"/>
    <property type="match status" value="1"/>
</dbReference>
<feature type="domain" description="DUF8212" evidence="2">
    <location>
        <begin position="225"/>
        <end position="285"/>
    </location>
</feature>
<dbReference type="EMBL" id="KN821638">
    <property type="protein sequence ID" value="KIJ04647.1"/>
    <property type="molecule type" value="Genomic_DNA"/>
</dbReference>
<reference evidence="4" key="2">
    <citation type="submission" date="2015-01" db="EMBL/GenBank/DDBJ databases">
        <title>Evolutionary Origins and Diversification of the Mycorrhizal Mutualists.</title>
        <authorList>
            <consortium name="DOE Joint Genome Institute"/>
            <consortium name="Mycorrhizal Genomics Consortium"/>
            <person name="Kohler A."/>
            <person name="Kuo A."/>
            <person name="Nagy L.G."/>
            <person name="Floudas D."/>
            <person name="Copeland A."/>
            <person name="Barry K.W."/>
            <person name="Cichocki N."/>
            <person name="Veneault-Fourrey C."/>
            <person name="LaButti K."/>
            <person name="Lindquist E.A."/>
            <person name="Lipzen A."/>
            <person name="Lundell T."/>
            <person name="Morin E."/>
            <person name="Murat C."/>
            <person name="Riley R."/>
            <person name="Ohm R."/>
            <person name="Sun H."/>
            <person name="Tunlid A."/>
            <person name="Henrissat B."/>
            <person name="Grigoriev I.V."/>
            <person name="Hibbett D.S."/>
            <person name="Martin F."/>
        </authorList>
    </citation>
    <scope>NUCLEOTIDE SEQUENCE [LARGE SCALE GENOMIC DNA]</scope>
    <source>
        <strain evidence="4">ATCC 200175</strain>
    </source>
</reference>
<dbReference type="Pfam" id="PF26640">
    <property type="entry name" value="DUF8212"/>
    <property type="match status" value="1"/>
</dbReference>
<sequence length="570" mass="64707">MRLLNASTKQLEWFDDPAAVKFAIISHRWGDEEVTFTDISDPSACNKKGYKKIEGCCTRALQDGLQYIWMDTCCIDKSSSAELSEAINSMYTWYHASHVCYAYLADVHGGQRSDHDHVDFSKSVWFLRGWTLQELIAPTSVLFFAEDWTCIGTRVTLMHQIEHITGISSQVLRSDAHPDTHHDVSIAQKMFWAAKRETTRVEDRAYSLLGLFGKSMPAIYGEGEKAFEKLQLEIMKASDDQSLFAWTLPRDRSSHTPLPNATTRLLASTPSQYAANVYKIPFDDFFKSFVSKIRHHDLRSNFAMINNAVRITLPIRPFRGDVYKALLCCSFERRTQRQRPLVIYLQKVNAPRRQFVRTHVPFSLEPFNDGDMKGFTMEEIDVVEPPSNMRHNAAPPHKAVIYQQPLPSPLGAVVIPPVEPHRHQTINIIICSEPGVGTNKVINLITGLDIRNHVGEGDGCVLASTPYDISLGTKNIRIFHTVGLRDHQMDVDGYLKAIERAYKLVRSLTDAGGVHLLLFCMLGVVTRPTVMARKNHQLFYEFLCNKKVPTALVVIGLGKEKRMEDWWGRN</sequence>
<dbReference type="OrthoDB" id="2727312at2759"/>
<accession>A0A0C9T8U1</accession>
<evidence type="ECO:0008006" key="5">
    <source>
        <dbReference type="Google" id="ProtNLM"/>
    </source>
</evidence>
<keyword evidence="4" id="KW-1185">Reference proteome</keyword>
<feature type="domain" description="Heterokaryon incompatibility" evidence="1">
    <location>
        <begin position="22"/>
        <end position="108"/>
    </location>
</feature>
<dbReference type="Gene3D" id="3.40.50.300">
    <property type="entry name" value="P-loop containing nucleotide triphosphate hydrolases"/>
    <property type="match status" value="1"/>
</dbReference>
<dbReference type="Pfam" id="PF06985">
    <property type="entry name" value="HET"/>
    <property type="match status" value="1"/>
</dbReference>
<dbReference type="InterPro" id="IPR058525">
    <property type="entry name" value="DUF8212"/>
</dbReference>
<organism evidence="3 4">
    <name type="scientific">Paxillus involutus ATCC 200175</name>
    <dbReference type="NCBI Taxonomy" id="664439"/>
    <lineage>
        <taxon>Eukaryota</taxon>
        <taxon>Fungi</taxon>
        <taxon>Dikarya</taxon>
        <taxon>Basidiomycota</taxon>
        <taxon>Agaricomycotina</taxon>
        <taxon>Agaricomycetes</taxon>
        <taxon>Agaricomycetidae</taxon>
        <taxon>Boletales</taxon>
        <taxon>Paxilineae</taxon>
        <taxon>Paxillaceae</taxon>
        <taxon>Paxillus</taxon>
    </lineage>
</organism>
<dbReference type="Proteomes" id="UP000053647">
    <property type="component" value="Unassembled WGS sequence"/>
</dbReference>
<reference evidence="3 4" key="1">
    <citation type="submission" date="2014-06" db="EMBL/GenBank/DDBJ databases">
        <authorList>
            <consortium name="DOE Joint Genome Institute"/>
            <person name="Kuo A."/>
            <person name="Kohler A."/>
            <person name="Nagy L.G."/>
            <person name="Floudas D."/>
            <person name="Copeland A."/>
            <person name="Barry K.W."/>
            <person name="Cichocki N."/>
            <person name="Veneault-Fourrey C."/>
            <person name="LaButti K."/>
            <person name="Lindquist E.A."/>
            <person name="Lipzen A."/>
            <person name="Lundell T."/>
            <person name="Morin E."/>
            <person name="Murat C."/>
            <person name="Sun H."/>
            <person name="Tunlid A."/>
            <person name="Henrissat B."/>
            <person name="Grigoriev I.V."/>
            <person name="Hibbett D.S."/>
            <person name="Martin F."/>
            <person name="Nordberg H.P."/>
            <person name="Cantor M.N."/>
            <person name="Hua S.X."/>
        </authorList>
    </citation>
    <scope>NUCLEOTIDE SEQUENCE [LARGE SCALE GENOMIC DNA]</scope>
    <source>
        <strain evidence="3 4">ATCC 200175</strain>
    </source>
</reference>
<protein>
    <recommendedName>
        <fullName evidence="5">Heterokaryon incompatibility domain-containing protein</fullName>
    </recommendedName>
</protein>
<dbReference type="PANTHER" id="PTHR10622">
    <property type="entry name" value="HET DOMAIN-CONTAINING PROTEIN"/>
    <property type="match status" value="1"/>
</dbReference>
<gene>
    <name evidence="3" type="ORF">PAXINDRAFT_104079</name>
</gene>
<name>A0A0C9T8U1_PAXIN</name>
<evidence type="ECO:0000259" key="1">
    <source>
        <dbReference type="Pfam" id="PF06985"/>
    </source>
</evidence>
<evidence type="ECO:0000313" key="4">
    <source>
        <dbReference type="Proteomes" id="UP000053647"/>
    </source>
</evidence>
<dbReference type="InterPro" id="IPR027417">
    <property type="entry name" value="P-loop_NTPase"/>
</dbReference>
<dbReference type="HOGENOM" id="CLU_000288_138_11_1"/>
<dbReference type="AlphaFoldDB" id="A0A0C9T8U1"/>
<evidence type="ECO:0000313" key="3">
    <source>
        <dbReference type="EMBL" id="KIJ04647.1"/>
    </source>
</evidence>
<dbReference type="InterPro" id="IPR010730">
    <property type="entry name" value="HET"/>
</dbReference>
<feature type="non-terminal residue" evidence="3">
    <location>
        <position position="570"/>
    </location>
</feature>